<feature type="region of interest" description="Disordered" evidence="4">
    <location>
        <begin position="396"/>
        <end position="422"/>
    </location>
</feature>
<evidence type="ECO:0000313" key="7">
    <source>
        <dbReference type="EMBL" id="KAF9470684.1"/>
    </source>
</evidence>
<dbReference type="Proteomes" id="UP000807469">
    <property type="component" value="Unassembled WGS sequence"/>
</dbReference>
<keyword evidence="2" id="KW-0808">Transferase</keyword>
<dbReference type="PROSITE" id="PS51158">
    <property type="entry name" value="ALPHA_KINASE"/>
    <property type="match status" value="1"/>
</dbReference>
<dbReference type="GO" id="GO:0005524">
    <property type="term" value="F:ATP binding"/>
    <property type="evidence" value="ECO:0007669"/>
    <property type="project" value="InterPro"/>
</dbReference>
<dbReference type="OrthoDB" id="2915404at2759"/>
<feature type="compositionally biased region" description="Low complexity" evidence="4">
    <location>
        <begin position="213"/>
        <end position="234"/>
    </location>
</feature>
<dbReference type="GO" id="GO:0004674">
    <property type="term" value="F:protein serine/threonine kinase activity"/>
    <property type="evidence" value="ECO:0007669"/>
    <property type="project" value="UniProtKB-KW"/>
</dbReference>
<reference evidence="7" key="1">
    <citation type="submission" date="2020-11" db="EMBL/GenBank/DDBJ databases">
        <authorList>
            <consortium name="DOE Joint Genome Institute"/>
            <person name="Ahrendt S."/>
            <person name="Riley R."/>
            <person name="Andreopoulos W."/>
            <person name="Labutti K."/>
            <person name="Pangilinan J."/>
            <person name="Ruiz-Duenas F.J."/>
            <person name="Barrasa J.M."/>
            <person name="Sanchez-Garcia M."/>
            <person name="Camarero S."/>
            <person name="Miyauchi S."/>
            <person name="Serrano A."/>
            <person name="Linde D."/>
            <person name="Babiker R."/>
            <person name="Drula E."/>
            <person name="Ayuso-Fernandez I."/>
            <person name="Pacheco R."/>
            <person name="Padilla G."/>
            <person name="Ferreira P."/>
            <person name="Barriuso J."/>
            <person name="Kellner H."/>
            <person name="Castanera R."/>
            <person name="Alfaro M."/>
            <person name="Ramirez L."/>
            <person name="Pisabarro A.G."/>
            <person name="Kuo A."/>
            <person name="Tritt A."/>
            <person name="Lipzen A."/>
            <person name="He G."/>
            <person name="Yan M."/>
            <person name="Ng V."/>
            <person name="Cullen D."/>
            <person name="Martin F."/>
            <person name="Rosso M.-N."/>
            <person name="Henrissat B."/>
            <person name="Hibbett D."/>
            <person name="Martinez A.T."/>
            <person name="Grigoriev I.V."/>
        </authorList>
    </citation>
    <scope>NUCLEOTIDE SEQUENCE</scope>
    <source>
        <strain evidence="7">CIRM-BRFM 674</strain>
    </source>
</reference>
<feature type="region of interest" description="Disordered" evidence="4">
    <location>
        <begin position="567"/>
        <end position="633"/>
    </location>
</feature>
<dbReference type="InterPro" id="IPR011009">
    <property type="entry name" value="Kinase-like_dom_sf"/>
</dbReference>
<dbReference type="EMBL" id="MU155881">
    <property type="protein sequence ID" value="KAF9470684.1"/>
    <property type="molecule type" value="Genomic_DNA"/>
</dbReference>
<gene>
    <name evidence="7" type="ORF">BDN70DRAFT_901919</name>
</gene>
<evidence type="ECO:0000256" key="4">
    <source>
        <dbReference type="SAM" id="MobiDB-lite"/>
    </source>
</evidence>
<name>A0A9P5YLB5_9AGAR</name>
<evidence type="ECO:0000256" key="2">
    <source>
        <dbReference type="ARBA" id="ARBA00022679"/>
    </source>
</evidence>
<feature type="compositionally biased region" description="Low complexity" evidence="4">
    <location>
        <begin position="396"/>
        <end position="410"/>
    </location>
</feature>
<organism evidence="7 8">
    <name type="scientific">Pholiota conissans</name>
    <dbReference type="NCBI Taxonomy" id="109636"/>
    <lineage>
        <taxon>Eukaryota</taxon>
        <taxon>Fungi</taxon>
        <taxon>Dikarya</taxon>
        <taxon>Basidiomycota</taxon>
        <taxon>Agaricomycotina</taxon>
        <taxon>Agaricomycetes</taxon>
        <taxon>Agaricomycetidae</taxon>
        <taxon>Agaricales</taxon>
        <taxon>Agaricineae</taxon>
        <taxon>Strophariaceae</taxon>
        <taxon>Pholiota</taxon>
    </lineage>
</organism>
<dbReference type="AlphaFoldDB" id="A0A9P5YLB5"/>
<protein>
    <recommendedName>
        <fullName evidence="6">Alpha-type protein kinase domain-containing protein</fullName>
    </recommendedName>
</protein>
<dbReference type="InterPro" id="IPR004166">
    <property type="entry name" value="a-kinase_dom"/>
</dbReference>
<dbReference type="SUPFAM" id="SSF56112">
    <property type="entry name" value="Protein kinase-like (PK-like)"/>
    <property type="match status" value="1"/>
</dbReference>
<keyword evidence="5" id="KW-0732">Signal</keyword>
<keyword evidence="8" id="KW-1185">Reference proteome</keyword>
<evidence type="ECO:0000256" key="3">
    <source>
        <dbReference type="ARBA" id="ARBA00022777"/>
    </source>
</evidence>
<feature type="compositionally biased region" description="Polar residues" evidence="4">
    <location>
        <begin position="235"/>
        <end position="262"/>
    </location>
</feature>
<keyword evidence="1" id="KW-0723">Serine/threonine-protein kinase</keyword>
<comment type="caution">
    <text evidence="7">The sequence shown here is derived from an EMBL/GenBank/DDBJ whole genome shotgun (WGS) entry which is preliminary data.</text>
</comment>
<feature type="region of interest" description="Disordered" evidence="4">
    <location>
        <begin position="210"/>
        <end position="262"/>
    </location>
</feature>
<evidence type="ECO:0000313" key="8">
    <source>
        <dbReference type="Proteomes" id="UP000807469"/>
    </source>
</evidence>
<feature type="domain" description="Alpha-type protein kinase" evidence="6">
    <location>
        <begin position="652"/>
        <end position="906"/>
    </location>
</feature>
<feature type="signal peptide" evidence="5">
    <location>
        <begin position="1"/>
        <end position="19"/>
    </location>
</feature>
<feature type="compositionally biased region" description="Low complexity" evidence="4">
    <location>
        <begin position="571"/>
        <end position="626"/>
    </location>
</feature>
<dbReference type="Gene3D" id="3.20.200.10">
    <property type="entry name" value="MHCK/EF2 kinase"/>
    <property type="match status" value="1"/>
</dbReference>
<keyword evidence="3" id="KW-0418">Kinase</keyword>
<proteinExistence type="predicted"/>
<accession>A0A9P5YLB5</accession>
<evidence type="ECO:0000256" key="5">
    <source>
        <dbReference type="SAM" id="SignalP"/>
    </source>
</evidence>
<feature type="chain" id="PRO_5040107867" description="Alpha-type protein kinase domain-containing protein" evidence="5">
    <location>
        <begin position="20"/>
        <end position="919"/>
    </location>
</feature>
<evidence type="ECO:0000259" key="6">
    <source>
        <dbReference type="PROSITE" id="PS51158"/>
    </source>
</evidence>
<sequence>MSRLQCWPLAAGLWPLASATATSMSYNTKLPGKDGLKLNGIMFFPAKIGMPKVFSFFTSSTNMSEPLDPFSHPNINPKPPFWSLQCPNCAQVSLKEPEECKGTGVIIENYGRWYQKCYKCGVYIWHNHPTNPNQIPPHVREVLEYRKSLQSPASHAERIPCQEPGCTTAARQPRDANRLCQAVPVRCLACCIRLGGCSFKGHRIVPASESNIGQGSSTQPSPSNSQTSASQVSVESRSFQPQVSYTQPPASQPFSGSSSQALQPRTYARALTGQYGTAYRDAQRQRESNRRPIYMTVLSSQPGYLLVRDDQAIMSFFKDAQLISVFQPSQGDWVIQSIDIPVSVHRDVRLLIRPITIELEDCISIDEEVSKALQESMLLPSSSRFSARRTASRVAVASSSHQSLPPQSQTTPPPQPHLNPVLGNAQQETSLSSLSALSVPPDFAPLAFPDLQERQIGPVPFPRISATTMLIGLRPMLTMINRPEKEIKAEFSKQFPGSVYRKSTLNTFRNARGPSIFNKYLNYGAAEAGSWKAFRKEVDTIFPSTGEHLNITLTQITEVLEKVHWPEDATEPPASSSSSEPSSSQSQPASTQEEASSLGDSSSTPQSSPSPPVITITSSTGITPQGEPDSDEDIEYEVGQVTIQRYVYSEGQLSLESGNHGVDLYELQIDLNARASGEVMDIYFEVTRWDNTRCLRPKPIKIKVMSSPSISENLPSRGSEVPSMQMAGMRAVAWLSAISFIKLLFDWQPDWMSSFLPNLDADISVLPTFLGSSDCPLFEAKVIQPWSSGSLFKSQDAHVQLFQDDQDNTTPPESDTLILATLRAFSHYVFQFTEQRMAMHDFQGHMSEGPNGVSLSIYDCVVHALGREEGMLQPPYRNSLGQTGIHHFQQFHICSDICHYLGLPAIIPPPPKDDLLSQP</sequence>
<dbReference type="Pfam" id="PF02816">
    <property type="entry name" value="Alpha_kinase"/>
    <property type="match status" value="1"/>
</dbReference>
<evidence type="ECO:0000256" key="1">
    <source>
        <dbReference type="ARBA" id="ARBA00022527"/>
    </source>
</evidence>